<evidence type="ECO:0000313" key="12">
    <source>
        <dbReference type="Proteomes" id="UP000183810"/>
    </source>
</evidence>
<evidence type="ECO:0000256" key="4">
    <source>
        <dbReference type="ARBA" id="ARBA00022692"/>
    </source>
</evidence>
<accession>A0A1J0VTI9</accession>
<feature type="transmembrane region" description="Helical" evidence="9">
    <location>
        <begin position="46"/>
        <end position="64"/>
    </location>
</feature>
<evidence type="ECO:0000256" key="3">
    <source>
        <dbReference type="ARBA" id="ARBA00022475"/>
    </source>
</evidence>
<feature type="transmembrane region" description="Helical" evidence="9">
    <location>
        <begin position="155"/>
        <end position="175"/>
    </location>
</feature>
<dbReference type="KEGG" id="nsl:BOX37_16955"/>
<dbReference type="InterPro" id="IPR013525">
    <property type="entry name" value="ABC2_TM"/>
</dbReference>
<evidence type="ECO:0000256" key="2">
    <source>
        <dbReference type="ARBA" id="ARBA00007783"/>
    </source>
</evidence>
<keyword evidence="12" id="KW-1185">Reference proteome</keyword>
<dbReference type="PANTHER" id="PTHR43077">
    <property type="entry name" value="TRANSPORT PERMEASE YVFS-RELATED"/>
    <property type="match status" value="1"/>
</dbReference>
<evidence type="ECO:0000313" key="11">
    <source>
        <dbReference type="EMBL" id="APE35357.1"/>
    </source>
</evidence>
<protein>
    <submittedName>
        <fullName evidence="11">ABC transporter</fullName>
    </submittedName>
</protein>
<feature type="transmembrane region" description="Helical" evidence="9">
    <location>
        <begin position="76"/>
        <end position="95"/>
    </location>
</feature>
<comment type="subcellular location">
    <subcellularLocation>
        <location evidence="1">Cell membrane</location>
        <topology evidence="1">Multi-pass membrane protein</topology>
    </subcellularLocation>
</comment>
<keyword evidence="4 9" id="KW-0812">Transmembrane</keyword>
<feature type="region of interest" description="Disordered" evidence="8">
    <location>
        <begin position="1"/>
        <end position="22"/>
    </location>
</feature>
<keyword evidence="5 9" id="KW-1133">Transmembrane helix</keyword>
<dbReference type="Proteomes" id="UP000183810">
    <property type="component" value="Chromosome"/>
</dbReference>
<feature type="transmembrane region" description="Helical" evidence="9">
    <location>
        <begin position="244"/>
        <end position="265"/>
    </location>
</feature>
<evidence type="ECO:0000259" key="10">
    <source>
        <dbReference type="Pfam" id="PF12698"/>
    </source>
</evidence>
<reference evidence="11" key="1">
    <citation type="submission" date="2016-11" db="EMBL/GenBank/DDBJ databases">
        <authorList>
            <person name="Jaros S."/>
            <person name="Januszkiewicz K."/>
            <person name="Wedrychowicz H."/>
        </authorList>
    </citation>
    <scope>NUCLEOTIDE SEQUENCE [LARGE SCALE GENOMIC DNA]</scope>
    <source>
        <strain evidence="11">Y48</strain>
    </source>
</reference>
<evidence type="ECO:0000256" key="8">
    <source>
        <dbReference type="SAM" id="MobiDB-lite"/>
    </source>
</evidence>
<dbReference type="PANTHER" id="PTHR43077:SF8">
    <property type="entry name" value="DOXORUBICIN RESISTANCE ABC TRANSPORTER PERMEASE PROTEIN DRRB"/>
    <property type="match status" value="1"/>
</dbReference>
<keyword evidence="3" id="KW-1003">Cell membrane</keyword>
<name>A0A1J0VTI9_9NOCA</name>
<dbReference type="InterPro" id="IPR000412">
    <property type="entry name" value="ABC_2_transport"/>
</dbReference>
<dbReference type="GO" id="GO:0140359">
    <property type="term" value="F:ABC-type transporter activity"/>
    <property type="evidence" value="ECO:0007669"/>
    <property type="project" value="InterPro"/>
</dbReference>
<sequence length="272" mass="28407">MTTAVGHAPTSSSPSTTMPRSSVGLVPATATLARQKISAAIRSGDVVFAVFGPVVFFLCFYTPLHRQFELGGGNYAQFLTPIILLQAGLFTAITATESAGQDARAGVHERMMSLPIPRVAPFFGRMAWVVVRMGLTLGGGLAIGCALGFRLQGTIVESLVFVALVIVFGLALSMVTDAIGTVARNSVSIASVLMIPQLILVMASTGLVTAPAFPAWIQPFVRNQPMSVYADALRALAAGTDLEFTAVVLWSVALLAIGGAAMVIAGRAQVKR</sequence>
<feature type="transmembrane region" description="Helical" evidence="9">
    <location>
        <begin position="126"/>
        <end position="149"/>
    </location>
</feature>
<organism evidence="11 12">
    <name type="scientific">Nocardia mangyaensis</name>
    <dbReference type="NCBI Taxonomy" id="2213200"/>
    <lineage>
        <taxon>Bacteria</taxon>
        <taxon>Bacillati</taxon>
        <taxon>Actinomycetota</taxon>
        <taxon>Actinomycetes</taxon>
        <taxon>Mycobacteriales</taxon>
        <taxon>Nocardiaceae</taxon>
        <taxon>Nocardia</taxon>
    </lineage>
</organism>
<dbReference type="PIRSF" id="PIRSF006648">
    <property type="entry name" value="DrrB"/>
    <property type="match status" value="1"/>
</dbReference>
<feature type="compositionally biased region" description="Low complexity" evidence="8">
    <location>
        <begin position="9"/>
        <end position="22"/>
    </location>
</feature>
<keyword evidence="6 9" id="KW-0472">Membrane</keyword>
<evidence type="ECO:0000256" key="5">
    <source>
        <dbReference type="ARBA" id="ARBA00022989"/>
    </source>
</evidence>
<dbReference type="OrthoDB" id="8988363at2"/>
<evidence type="ECO:0000256" key="7">
    <source>
        <dbReference type="ARBA" id="ARBA00023251"/>
    </source>
</evidence>
<feature type="domain" description="ABC-2 type transporter transmembrane" evidence="10">
    <location>
        <begin position="73"/>
        <end position="265"/>
    </location>
</feature>
<dbReference type="InterPro" id="IPR051328">
    <property type="entry name" value="T7SS_ABC-Transporter"/>
</dbReference>
<proteinExistence type="inferred from homology"/>
<dbReference type="GO" id="GO:0046677">
    <property type="term" value="P:response to antibiotic"/>
    <property type="evidence" value="ECO:0007669"/>
    <property type="project" value="UniProtKB-KW"/>
</dbReference>
<dbReference type="AlphaFoldDB" id="A0A1J0VTI9"/>
<dbReference type="EMBL" id="CP018082">
    <property type="protein sequence ID" value="APE35357.1"/>
    <property type="molecule type" value="Genomic_DNA"/>
</dbReference>
<dbReference type="GO" id="GO:0043190">
    <property type="term" value="C:ATP-binding cassette (ABC) transporter complex"/>
    <property type="evidence" value="ECO:0007669"/>
    <property type="project" value="InterPro"/>
</dbReference>
<evidence type="ECO:0000256" key="1">
    <source>
        <dbReference type="ARBA" id="ARBA00004651"/>
    </source>
</evidence>
<evidence type="ECO:0000256" key="9">
    <source>
        <dbReference type="SAM" id="Phobius"/>
    </source>
</evidence>
<feature type="transmembrane region" description="Helical" evidence="9">
    <location>
        <begin position="187"/>
        <end position="217"/>
    </location>
</feature>
<dbReference type="Pfam" id="PF12698">
    <property type="entry name" value="ABC2_membrane_3"/>
    <property type="match status" value="1"/>
</dbReference>
<comment type="similarity">
    <text evidence="2">Belongs to the ABC-2 integral membrane protein family.</text>
</comment>
<dbReference type="RefSeq" id="WP_071928547.1">
    <property type="nucleotide sequence ID" value="NZ_CP018082.1"/>
</dbReference>
<gene>
    <name evidence="11" type="ORF">BOX37_16955</name>
</gene>
<evidence type="ECO:0000256" key="6">
    <source>
        <dbReference type="ARBA" id="ARBA00023136"/>
    </source>
</evidence>
<keyword evidence="7" id="KW-0046">Antibiotic resistance</keyword>